<comment type="similarity">
    <text evidence="1">Belongs to the LysR transcriptional regulatory family.</text>
</comment>
<dbReference type="PANTHER" id="PTHR30537:SF5">
    <property type="entry name" value="HTH-TYPE TRANSCRIPTIONAL ACTIVATOR TTDR-RELATED"/>
    <property type="match status" value="1"/>
</dbReference>
<reference evidence="5 6" key="1">
    <citation type="submission" date="2016-04" db="EMBL/GenBank/DDBJ databases">
        <title>Complete genome sequence of natural rubber-degrading, novel Gram-negative bacterium, Rhizobacter gummiphilus strain NS21.</title>
        <authorList>
            <person name="Tabata M."/>
            <person name="Kasai D."/>
            <person name="Fukuda M."/>
        </authorList>
    </citation>
    <scope>NUCLEOTIDE SEQUENCE [LARGE SCALE GENOMIC DNA]</scope>
    <source>
        <strain evidence="5 6">NS21</strain>
    </source>
</reference>
<dbReference type="PANTHER" id="PTHR30537">
    <property type="entry name" value="HTH-TYPE TRANSCRIPTIONAL REGULATOR"/>
    <property type="match status" value="1"/>
</dbReference>
<dbReference type="PROSITE" id="PS50931">
    <property type="entry name" value="HTH_LYSR"/>
    <property type="match status" value="1"/>
</dbReference>
<dbReference type="FunFam" id="1.10.10.10:FF:000001">
    <property type="entry name" value="LysR family transcriptional regulator"/>
    <property type="match status" value="1"/>
</dbReference>
<dbReference type="RefSeq" id="WP_085752024.1">
    <property type="nucleotide sequence ID" value="NZ_BSPR01000011.1"/>
</dbReference>
<evidence type="ECO:0000256" key="2">
    <source>
        <dbReference type="ARBA" id="ARBA00023015"/>
    </source>
</evidence>
<dbReference type="Pfam" id="PF00126">
    <property type="entry name" value="HTH_1"/>
    <property type="match status" value="1"/>
</dbReference>
<dbReference type="AlphaFoldDB" id="A0A1W6LBS2"/>
<dbReference type="InterPro" id="IPR000847">
    <property type="entry name" value="LysR_HTH_N"/>
</dbReference>
<gene>
    <name evidence="5" type="ORF">A4W93_18535</name>
</gene>
<evidence type="ECO:0000256" key="4">
    <source>
        <dbReference type="ARBA" id="ARBA00023163"/>
    </source>
</evidence>
<protein>
    <submittedName>
        <fullName evidence="5">LysR family transcriptional regulator</fullName>
    </submittedName>
</protein>
<evidence type="ECO:0000313" key="5">
    <source>
        <dbReference type="EMBL" id="ARN21731.1"/>
    </source>
</evidence>
<dbReference type="SUPFAM" id="SSF46785">
    <property type="entry name" value="Winged helix' DNA-binding domain"/>
    <property type="match status" value="1"/>
</dbReference>
<dbReference type="InterPro" id="IPR036388">
    <property type="entry name" value="WH-like_DNA-bd_sf"/>
</dbReference>
<accession>A0A1W6LBS2</accession>
<keyword evidence="6" id="KW-1185">Reference proteome</keyword>
<evidence type="ECO:0000256" key="1">
    <source>
        <dbReference type="ARBA" id="ARBA00009437"/>
    </source>
</evidence>
<dbReference type="KEGG" id="rgu:A4W93_18535"/>
<dbReference type="GO" id="GO:0003677">
    <property type="term" value="F:DNA binding"/>
    <property type="evidence" value="ECO:0007669"/>
    <property type="project" value="UniProtKB-KW"/>
</dbReference>
<dbReference type="OrthoDB" id="9813056at2"/>
<dbReference type="STRING" id="946333.A4W93_18535"/>
<dbReference type="GO" id="GO:0003700">
    <property type="term" value="F:DNA-binding transcription factor activity"/>
    <property type="evidence" value="ECO:0007669"/>
    <property type="project" value="InterPro"/>
</dbReference>
<organism evidence="5 6">
    <name type="scientific">Piscinibacter gummiphilus</name>
    <dbReference type="NCBI Taxonomy" id="946333"/>
    <lineage>
        <taxon>Bacteria</taxon>
        <taxon>Pseudomonadati</taxon>
        <taxon>Pseudomonadota</taxon>
        <taxon>Betaproteobacteria</taxon>
        <taxon>Burkholderiales</taxon>
        <taxon>Sphaerotilaceae</taxon>
        <taxon>Piscinibacter</taxon>
    </lineage>
</organism>
<keyword evidence="4" id="KW-0804">Transcription</keyword>
<sequence length="301" mass="32588">MHKSGLTELEVVLAVARRQSFRAAALELEMSTSAVSSAVANLEARLGTRLFHRTTRSVSLTQAGRQFAGQVEPAVKQIRDAMAAVNDRQATPTGTLRINSSLGAALMAFQPVMAEYLRRHPGMTLDLVTEGRMLDIVAEGFDAGLRPGPLVPRDMIRVPLGPDVPMVVVGSPQYFARVPRPETLADLARHQCIRARLPSGAPSPWDFVRKGKPVHVDVPGALILDAPLLMREAVLGHLGLAQLAEWYVAADLADGRVEQVLAGDMAPYPGLCLYYSGHRHVPAGLRALIDLVHERRSDPGL</sequence>
<name>A0A1W6LBS2_9BURK</name>
<dbReference type="InterPro" id="IPR005119">
    <property type="entry name" value="LysR_subst-bd"/>
</dbReference>
<dbReference type="Gene3D" id="1.10.10.10">
    <property type="entry name" value="Winged helix-like DNA-binding domain superfamily/Winged helix DNA-binding domain"/>
    <property type="match status" value="1"/>
</dbReference>
<dbReference type="EMBL" id="CP015118">
    <property type="protein sequence ID" value="ARN21731.1"/>
    <property type="molecule type" value="Genomic_DNA"/>
</dbReference>
<keyword evidence="2" id="KW-0805">Transcription regulation</keyword>
<dbReference type="Pfam" id="PF03466">
    <property type="entry name" value="LysR_substrate"/>
    <property type="match status" value="1"/>
</dbReference>
<dbReference type="Gene3D" id="3.40.190.290">
    <property type="match status" value="1"/>
</dbReference>
<evidence type="ECO:0000256" key="3">
    <source>
        <dbReference type="ARBA" id="ARBA00023125"/>
    </source>
</evidence>
<evidence type="ECO:0000313" key="6">
    <source>
        <dbReference type="Proteomes" id="UP000193427"/>
    </source>
</evidence>
<dbReference type="SUPFAM" id="SSF53850">
    <property type="entry name" value="Periplasmic binding protein-like II"/>
    <property type="match status" value="1"/>
</dbReference>
<dbReference type="Proteomes" id="UP000193427">
    <property type="component" value="Chromosome"/>
</dbReference>
<dbReference type="InterPro" id="IPR058163">
    <property type="entry name" value="LysR-type_TF_proteobact-type"/>
</dbReference>
<dbReference type="InterPro" id="IPR036390">
    <property type="entry name" value="WH_DNA-bd_sf"/>
</dbReference>
<keyword evidence="3" id="KW-0238">DNA-binding</keyword>
<proteinExistence type="inferred from homology"/>